<proteinExistence type="predicted"/>
<feature type="binding site" evidence="5">
    <location>
        <position position="181"/>
    </location>
    <ligand>
        <name>Mg(2+)</name>
        <dbReference type="ChEBI" id="CHEBI:18420"/>
    </ligand>
</feature>
<feature type="active site" description="Proton acceptor" evidence="3">
    <location>
        <position position="176"/>
    </location>
</feature>
<keyword evidence="5" id="KW-0460">Magnesium</keyword>
<evidence type="ECO:0000313" key="9">
    <source>
        <dbReference type="Proteomes" id="UP000009022"/>
    </source>
</evidence>
<feature type="binding site" evidence="4 6">
    <location>
        <position position="75"/>
    </location>
    <ligand>
        <name>ATP</name>
        <dbReference type="ChEBI" id="CHEBI:30616"/>
    </ligand>
</feature>
<dbReference type="InterPro" id="IPR008266">
    <property type="entry name" value="Tyr_kinase_AS"/>
</dbReference>
<dbReference type="eggNOG" id="KOG0200">
    <property type="taxonomic scope" value="Eukaryota"/>
</dbReference>
<dbReference type="Pfam" id="PF07714">
    <property type="entry name" value="PK_Tyr_Ser-Thr"/>
    <property type="match status" value="1"/>
</dbReference>
<reference evidence="8 9" key="1">
    <citation type="journal article" date="2008" name="Nature">
        <title>The Trichoplax genome and the nature of placozoans.</title>
        <authorList>
            <person name="Srivastava M."/>
            <person name="Begovic E."/>
            <person name="Chapman J."/>
            <person name="Putnam N.H."/>
            <person name="Hellsten U."/>
            <person name="Kawashima T."/>
            <person name="Kuo A."/>
            <person name="Mitros T."/>
            <person name="Salamov A."/>
            <person name="Carpenter M.L."/>
            <person name="Signorovitch A.Y."/>
            <person name="Moreno M.A."/>
            <person name="Kamm K."/>
            <person name="Grimwood J."/>
            <person name="Schmutz J."/>
            <person name="Shapiro H."/>
            <person name="Grigoriev I.V."/>
            <person name="Buss L.W."/>
            <person name="Schierwater B."/>
            <person name="Dellaporta S.L."/>
            <person name="Rokhsar D.S."/>
        </authorList>
    </citation>
    <scope>NUCLEOTIDE SEQUENCE [LARGE SCALE GENOMIC DNA]</scope>
    <source>
        <strain evidence="8 9">Grell-BS-1999</strain>
    </source>
</reference>
<dbReference type="EMBL" id="DS985245">
    <property type="protein sequence ID" value="EDV24763.1"/>
    <property type="molecule type" value="Genomic_DNA"/>
</dbReference>
<evidence type="ECO:0000256" key="3">
    <source>
        <dbReference type="PIRSR" id="PIRSR000615-1"/>
    </source>
</evidence>
<dbReference type="CDD" id="cd00192">
    <property type="entry name" value="PTKc"/>
    <property type="match status" value="1"/>
</dbReference>
<evidence type="ECO:0000313" key="8">
    <source>
        <dbReference type="EMBL" id="EDV24763.1"/>
    </source>
</evidence>
<dbReference type="GO" id="GO:0043235">
    <property type="term" value="C:receptor complex"/>
    <property type="evidence" value="ECO:0000318"/>
    <property type="project" value="GO_Central"/>
</dbReference>
<keyword evidence="4 6" id="KW-0067">ATP-binding</keyword>
<dbReference type="InParanoid" id="B3RWV1"/>
<dbReference type="STRING" id="10228.B3RWV1"/>
<feature type="binding site" evidence="4">
    <location>
        <position position="180"/>
    </location>
    <ligand>
        <name>ATP</name>
        <dbReference type="ChEBI" id="CHEBI:30616"/>
    </ligand>
</feature>
<name>B3RWV1_TRIAD</name>
<dbReference type="HOGENOM" id="CLU_000288_7_40_1"/>
<dbReference type="OrthoDB" id="3256376at2759"/>
<dbReference type="Gene3D" id="3.30.200.20">
    <property type="entry name" value="Phosphorylase Kinase, domain 1"/>
    <property type="match status" value="1"/>
</dbReference>
<dbReference type="FunFam" id="1.10.510.10:FF:000743">
    <property type="entry name" value="Predicted protein"/>
    <property type="match status" value="1"/>
</dbReference>
<dbReference type="KEGG" id="tad:TRIADDRAFT_25090"/>
<dbReference type="PhylomeDB" id="B3RWV1"/>
<dbReference type="InterPro" id="IPR020635">
    <property type="entry name" value="Tyr_kinase_cat_dom"/>
</dbReference>
<dbReference type="PRINTS" id="PR00109">
    <property type="entry name" value="TYRKINASE"/>
</dbReference>
<keyword evidence="9" id="KW-1185">Reference proteome</keyword>
<dbReference type="SUPFAM" id="SSF56112">
    <property type="entry name" value="Protein kinase-like (PK-like)"/>
    <property type="match status" value="1"/>
</dbReference>
<dbReference type="AlphaFoldDB" id="B3RWV1"/>
<organism evidence="8 9">
    <name type="scientific">Trichoplax adhaerens</name>
    <name type="common">Trichoplax reptans</name>
    <dbReference type="NCBI Taxonomy" id="10228"/>
    <lineage>
        <taxon>Eukaryota</taxon>
        <taxon>Metazoa</taxon>
        <taxon>Placozoa</taxon>
        <taxon>Uniplacotomia</taxon>
        <taxon>Trichoplacea</taxon>
        <taxon>Trichoplacidae</taxon>
        <taxon>Trichoplax</taxon>
    </lineage>
</organism>
<comment type="catalytic activity">
    <reaction evidence="2">
        <text>L-tyrosyl-[protein] + ATP = O-phospho-L-tyrosyl-[protein] + ADP + H(+)</text>
        <dbReference type="Rhea" id="RHEA:10596"/>
        <dbReference type="Rhea" id="RHEA-COMP:10136"/>
        <dbReference type="Rhea" id="RHEA-COMP:20101"/>
        <dbReference type="ChEBI" id="CHEBI:15378"/>
        <dbReference type="ChEBI" id="CHEBI:30616"/>
        <dbReference type="ChEBI" id="CHEBI:46858"/>
        <dbReference type="ChEBI" id="CHEBI:61978"/>
        <dbReference type="ChEBI" id="CHEBI:456216"/>
        <dbReference type="EC" id="2.7.10.1"/>
    </reaction>
</comment>
<dbReference type="PANTHER" id="PTHR24416:SF600">
    <property type="entry name" value="PDGF- AND VEGF-RECEPTOR RELATED, ISOFORM J"/>
    <property type="match status" value="1"/>
</dbReference>
<dbReference type="PROSITE" id="PS50011">
    <property type="entry name" value="PROTEIN_KINASE_DOM"/>
    <property type="match status" value="1"/>
</dbReference>
<dbReference type="GO" id="GO:0004714">
    <property type="term" value="F:transmembrane receptor protein tyrosine kinase activity"/>
    <property type="evidence" value="ECO:0000318"/>
    <property type="project" value="GO_Central"/>
</dbReference>
<evidence type="ECO:0000256" key="2">
    <source>
        <dbReference type="ARBA" id="ARBA00051243"/>
    </source>
</evidence>
<dbReference type="PROSITE" id="PS00107">
    <property type="entry name" value="PROTEIN_KINASE_ATP"/>
    <property type="match status" value="1"/>
</dbReference>
<comment type="subcellular location">
    <subcellularLocation>
        <location evidence="1">Membrane</location>
        <topology evidence="1">Single-pass membrane protein</topology>
    </subcellularLocation>
</comment>
<dbReference type="CTD" id="6754296"/>
<dbReference type="Proteomes" id="UP000009022">
    <property type="component" value="Unassembled WGS sequence"/>
</dbReference>
<evidence type="ECO:0000256" key="1">
    <source>
        <dbReference type="ARBA" id="ARBA00004167"/>
    </source>
</evidence>
<protein>
    <recommendedName>
        <fullName evidence="7">Protein kinase domain-containing protein</fullName>
    </recommendedName>
</protein>
<dbReference type="Gene3D" id="1.10.510.10">
    <property type="entry name" value="Transferase(Phosphotransferase) domain 1"/>
    <property type="match status" value="1"/>
</dbReference>
<feature type="domain" description="Protein kinase" evidence="7">
    <location>
        <begin position="41"/>
        <end position="310"/>
    </location>
</feature>
<dbReference type="GO" id="GO:0005886">
    <property type="term" value="C:plasma membrane"/>
    <property type="evidence" value="ECO:0000318"/>
    <property type="project" value="GO_Central"/>
</dbReference>
<feature type="binding site" evidence="5">
    <location>
        <position position="194"/>
    </location>
    <ligand>
        <name>Mg(2+)</name>
        <dbReference type="ChEBI" id="CHEBI:18420"/>
    </ligand>
</feature>
<dbReference type="RefSeq" id="XP_002112653.1">
    <property type="nucleotide sequence ID" value="XM_002112617.1"/>
</dbReference>
<dbReference type="PANTHER" id="PTHR24416">
    <property type="entry name" value="TYROSINE-PROTEIN KINASE RECEPTOR"/>
    <property type="match status" value="1"/>
</dbReference>
<evidence type="ECO:0000256" key="4">
    <source>
        <dbReference type="PIRSR" id="PIRSR000615-2"/>
    </source>
</evidence>
<feature type="binding site" evidence="4">
    <location>
        <begin position="48"/>
        <end position="55"/>
    </location>
    <ligand>
        <name>ATP</name>
        <dbReference type="ChEBI" id="CHEBI:30616"/>
    </ligand>
</feature>
<dbReference type="GO" id="GO:0046872">
    <property type="term" value="F:metal ion binding"/>
    <property type="evidence" value="ECO:0007669"/>
    <property type="project" value="UniProtKB-KW"/>
</dbReference>
<keyword evidence="5" id="KW-0479">Metal-binding</keyword>
<evidence type="ECO:0000259" key="7">
    <source>
        <dbReference type="PROSITE" id="PS50011"/>
    </source>
</evidence>
<keyword evidence="4 6" id="KW-0547">Nucleotide-binding</keyword>
<accession>B3RWV1</accession>
<dbReference type="InterPro" id="IPR000719">
    <property type="entry name" value="Prot_kinase_dom"/>
</dbReference>
<evidence type="ECO:0000256" key="5">
    <source>
        <dbReference type="PIRSR" id="PIRSR000615-3"/>
    </source>
</evidence>
<dbReference type="InterPro" id="IPR011009">
    <property type="entry name" value="Kinase-like_dom_sf"/>
</dbReference>
<gene>
    <name evidence="8" type="ORF">TRIADDRAFT_25090</name>
</gene>
<dbReference type="PIRSF" id="PIRSF000615">
    <property type="entry name" value="TyrPK_CSF1-R"/>
    <property type="match status" value="1"/>
</dbReference>
<dbReference type="GO" id="GO:0005524">
    <property type="term" value="F:ATP binding"/>
    <property type="evidence" value="ECO:0007669"/>
    <property type="project" value="UniProtKB-UniRule"/>
</dbReference>
<sequence length="328" mass="37447">MLTLVSSGVTSQQNLNIAEVKSNEYIEAKSHDKWEYPKSKLTLGDELGHGAYGQVVQGEAIDIQDHVGTTVVAVKMLKSDALDIERRSLLAELDMLKSLDKHQNIISLLGCCTYEAPLLIIVEFACHGDLLKYLRSNRGDGDFGNLTLERLTEIAWQISNGMTYLEQMKAILIHRDLAARNVLLDEDYNCKISDFGLARDVYESNLYTRSSRSRLPVKWMALESIFDDIWTTKSDVWSFGVVVWEIFTLGSFPYPGMTAAETTEKVRNGYRMEKPQNCPNEIYQIISDCWSEDYRNRPSFDKVKLRLEYYRESTDSYLTLEEGESVQA</sequence>
<dbReference type="SMART" id="SM00219">
    <property type="entry name" value="TyrKc"/>
    <property type="match status" value="1"/>
</dbReference>
<evidence type="ECO:0000256" key="6">
    <source>
        <dbReference type="PROSITE-ProRule" id="PRU10141"/>
    </source>
</evidence>
<feature type="binding site" evidence="4">
    <location>
        <begin position="123"/>
        <end position="129"/>
    </location>
    <ligand>
        <name>ATP</name>
        <dbReference type="ChEBI" id="CHEBI:30616"/>
    </ligand>
</feature>
<dbReference type="PROSITE" id="PS00109">
    <property type="entry name" value="PROTEIN_KINASE_TYR"/>
    <property type="match status" value="1"/>
</dbReference>
<dbReference type="InterPro" id="IPR050122">
    <property type="entry name" value="RTK"/>
</dbReference>
<dbReference type="FunFam" id="3.30.200.20:FF:001561">
    <property type="entry name" value="Predicted protein"/>
    <property type="match status" value="1"/>
</dbReference>
<dbReference type="InterPro" id="IPR017441">
    <property type="entry name" value="Protein_kinase_ATP_BS"/>
</dbReference>
<dbReference type="GeneID" id="6754296"/>
<dbReference type="InterPro" id="IPR001245">
    <property type="entry name" value="Ser-Thr/Tyr_kinase_cat_dom"/>
</dbReference>
<dbReference type="GO" id="GO:0007169">
    <property type="term" value="P:cell surface receptor protein tyrosine kinase signaling pathway"/>
    <property type="evidence" value="ECO:0000318"/>
    <property type="project" value="GO_Central"/>
</dbReference>
<dbReference type="OMA" id="DIVTSCW"/>